<sequence>MEPLPETPESKKVDIYRDTWVRFLGYSNEVGEAFRALVPVSLVWASYALATAYVSADAVDKGKKAAVAHGDQPGKTTRVAVAVVDTFVWQALASVAIPGFTINRVCAASLYLLGKTTRWPLPMRKWTTTAIGLSTIPFIIKPIDSLYLWTESLLLVMHLVIECTDNAVTIKWRPKLTWVEKLDLSKARLGSCPPSSFSVDDDALLFSVLLSDCGFRRLVSEDKVTYTNVLTYSFYPELFSITEPVECVHNISSNAAVMKNLKKDLVFNLELMNSDFNGPAPSTTFLVGTKIPIRARVEHQGPNPVWIYLQRCMLANTPDLAQATQLHRLISNGGCLAESKEGNATFLPRREPSEICLYFQAFKFVLGEQVFLYCDMSTWDRQSFNVDKKACQYLKDQNRWELLDDPAQSYICSCCDSSCIHRTTFESGMDTQQVLGPFTMVDFQPSGTDQGIDTNQILGSFTTIASPPRAS</sequence>
<reference evidence="6" key="1">
    <citation type="submission" date="2020-07" db="EMBL/GenBank/DDBJ databases">
        <title>Clarias magur genome sequencing, assembly and annotation.</title>
        <authorList>
            <person name="Kushwaha B."/>
            <person name="Kumar R."/>
            <person name="Das P."/>
            <person name="Joshi C.G."/>
            <person name="Kumar D."/>
            <person name="Nagpure N.S."/>
            <person name="Pandey M."/>
            <person name="Agarwal S."/>
            <person name="Srivastava S."/>
            <person name="Singh M."/>
            <person name="Sahoo L."/>
            <person name="Jayasankar P."/>
            <person name="Meher P.K."/>
            <person name="Koringa P.G."/>
            <person name="Iquebal M.A."/>
            <person name="Das S.P."/>
            <person name="Bit A."/>
            <person name="Patnaik S."/>
            <person name="Patel N."/>
            <person name="Shah T.M."/>
            <person name="Hinsu A."/>
            <person name="Jena J.K."/>
        </authorList>
    </citation>
    <scope>NUCLEOTIDE SEQUENCE</scope>
    <source>
        <strain evidence="6">CIFAMagur01</strain>
        <tissue evidence="6">Testis</tissue>
    </source>
</reference>
<keyword evidence="3" id="KW-1015">Disulfide bond</keyword>
<proteinExistence type="inferred from homology"/>
<organism evidence="6 7">
    <name type="scientific">Clarias magur</name>
    <name type="common">Asian catfish</name>
    <name type="synonym">Macropteronotus magur</name>
    <dbReference type="NCBI Taxonomy" id="1594786"/>
    <lineage>
        <taxon>Eukaryota</taxon>
        <taxon>Metazoa</taxon>
        <taxon>Chordata</taxon>
        <taxon>Craniata</taxon>
        <taxon>Vertebrata</taxon>
        <taxon>Euteleostomi</taxon>
        <taxon>Actinopterygii</taxon>
        <taxon>Neopterygii</taxon>
        <taxon>Teleostei</taxon>
        <taxon>Ostariophysi</taxon>
        <taxon>Siluriformes</taxon>
        <taxon>Clariidae</taxon>
        <taxon>Clarias</taxon>
    </lineage>
</organism>
<protein>
    <recommendedName>
        <fullName evidence="2">Mitochondrial fission process protein 1</fullName>
    </recommendedName>
    <alternativeName>
        <fullName evidence="4">Mitochondrial 18 kDa protein</fullName>
    </alternativeName>
</protein>
<evidence type="ECO:0000313" key="6">
    <source>
        <dbReference type="EMBL" id="KAF5909431.1"/>
    </source>
</evidence>
<dbReference type="GO" id="GO:0005739">
    <property type="term" value="C:mitochondrion"/>
    <property type="evidence" value="ECO:0007669"/>
    <property type="project" value="TreeGrafter"/>
</dbReference>
<evidence type="ECO:0000256" key="1">
    <source>
        <dbReference type="ARBA" id="ARBA00009224"/>
    </source>
</evidence>
<dbReference type="InterPro" id="IPR055356">
    <property type="entry name" value="ZP-N"/>
</dbReference>
<dbReference type="Pfam" id="PF00100">
    <property type="entry name" value="Zona_pellucida"/>
    <property type="match status" value="1"/>
</dbReference>
<dbReference type="InterPro" id="IPR019560">
    <property type="entry name" value="Mitochondrial_18_kDa_protein"/>
</dbReference>
<feature type="non-terminal residue" evidence="6">
    <location>
        <position position="1"/>
    </location>
</feature>
<dbReference type="AlphaFoldDB" id="A0A8J4U3E1"/>
<evidence type="ECO:0000256" key="2">
    <source>
        <dbReference type="ARBA" id="ARBA00017835"/>
    </source>
</evidence>
<dbReference type="EMBL" id="QNUK01000004">
    <property type="protein sequence ID" value="KAF5909431.1"/>
    <property type="molecule type" value="Genomic_DNA"/>
</dbReference>
<keyword evidence="7" id="KW-1185">Reference proteome</keyword>
<name>A0A8J4U3E1_CLAMG</name>
<evidence type="ECO:0000313" key="7">
    <source>
        <dbReference type="Proteomes" id="UP000727407"/>
    </source>
</evidence>
<dbReference type="PROSITE" id="PS51034">
    <property type="entry name" value="ZP_2"/>
    <property type="match status" value="1"/>
</dbReference>
<dbReference type="GO" id="GO:0000266">
    <property type="term" value="P:mitochondrial fission"/>
    <property type="evidence" value="ECO:0007669"/>
    <property type="project" value="TreeGrafter"/>
</dbReference>
<dbReference type="SMART" id="SM00241">
    <property type="entry name" value="ZP"/>
    <property type="match status" value="1"/>
</dbReference>
<dbReference type="InterPro" id="IPR055355">
    <property type="entry name" value="ZP-C"/>
</dbReference>
<dbReference type="OrthoDB" id="9928644at2759"/>
<comment type="caution">
    <text evidence="6">The sequence shown here is derived from an EMBL/GenBank/DDBJ whole genome shotgun (WGS) entry which is preliminary data.</text>
</comment>
<dbReference type="InterPro" id="IPR042235">
    <property type="entry name" value="ZP-C_dom"/>
</dbReference>
<evidence type="ECO:0000256" key="4">
    <source>
        <dbReference type="ARBA" id="ARBA00029631"/>
    </source>
</evidence>
<dbReference type="PANTHER" id="PTHR11001:SF2">
    <property type="entry name" value="MITOCHONDRIAL FISSION PROCESS PROTEIN 1"/>
    <property type="match status" value="1"/>
</dbReference>
<evidence type="ECO:0000256" key="3">
    <source>
        <dbReference type="ARBA" id="ARBA00023157"/>
    </source>
</evidence>
<evidence type="ECO:0000259" key="5">
    <source>
        <dbReference type="PROSITE" id="PS51034"/>
    </source>
</evidence>
<dbReference type="FunFam" id="2.60.40.4100:FF:000002">
    <property type="entry name" value="Zona pellucida sperm-binding protein 3"/>
    <property type="match status" value="1"/>
</dbReference>
<dbReference type="PANTHER" id="PTHR11001">
    <property type="entry name" value="MITOCHONDRIAL FISSION PROCESS PROTEIN 1"/>
    <property type="match status" value="1"/>
</dbReference>
<accession>A0A8J4U3E1</accession>
<comment type="similarity">
    <text evidence="1">Belongs to the MTFP1 family.</text>
</comment>
<dbReference type="Pfam" id="PF10558">
    <property type="entry name" value="MTP18"/>
    <property type="match status" value="2"/>
</dbReference>
<gene>
    <name evidence="6" type="ORF">DAT39_000802</name>
</gene>
<dbReference type="InterPro" id="IPR001507">
    <property type="entry name" value="ZP_dom"/>
</dbReference>
<dbReference type="Gene3D" id="2.60.40.4100">
    <property type="entry name" value="Zona pellucida, ZP-C domain"/>
    <property type="match status" value="1"/>
</dbReference>
<dbReference type="Gene3D" id="2.60.40.3210">
    <property type="entry name" value="Zona pellucida, ZP-N domain"/>
    <property type="match status" value="1"/>
</dbReference>
<feature type="domain" description="ZP" evidence="5">
    <location>
        <begin position="162"/>
        <end position="398"/>
    </location>
</feature>
<dbReference type="Pfam" id="PF23344">
    <property type="entry name" value="ZP-N"/>
    <property type="match status" value="1"/>
</dbReference>
<dbReference type="Proteomes" id="UP000727407">
    <property type="component" value="Unassembled WGS sequence"/>
</dbReference>